<dbReference type="Gene3D" id="3.40.630.30">
    <property type="match status" value="1"/>
</dbReference>
<dbReference type="Pfam" id="PF13673">
    <property type="entry name" value="Acetyltransf_10"/>
    <property type="match status" value="1"/>
</dbReference>
<dbReference type="PANTHER" id="PTHR42791">
    <property type="entry name" value="GNAT FAMILY ACETYLTRANSFERASE"/>
    <property type="match status" value="1"/>
</dbReference>
<evidence type="ECO:0000313" key="2">
    <source>
        <dbReference type="EMBL" id="GED05711.1"/>
    </source>
</evidence>
<sequence length="190" mass="20892">MNFTVKLAHPDQLEAAAEVLADAFDSSEWTRWIIPAEGYRDRLFKLQLLYLTHAMDHGLVLVDNQLRAVAALMPASAPDPSIALQEQMAALHGDRLARLEAHLDSVPFTADWTLSTIGVKAEHQAQGLGSALLTAALHDFIPIDSSVTLETSDAGNVRFYENFGFAVVDKFKPKEGPSTFTMFREPRAAN</sequence>
<dbReference type="OrthoDB" id="7057833at2"/>
<dbReference type="RefSeq" id="WP_141363057.1">
    <property type="nucleotide sequence ID" value="NZ_BAAAJL010000007.1"/>
</dbReference>
<reference evidence="2 3" key="1">
    <citation type="submission" date="2019-06" db="EMBL/GenBank/DDBJ databases">
        <title>Whole genome shotgun sequence of Glutamicibacter uratoxydans NBRC 15515.</title>
        <authorList>
            <person name="Hosoyama A."/>
            <person name="Uohara A."/>
            <person name="Ohji S."/>
            <person name="Ichikawa N."/>
        </authorList>
    </citation>
    <scope>NUCLEOTIDE SEQUENCE [LARGE SCALE GENOMIC DNA]</scope>
    <source>
        <strain evidence="2 3">NBRC 15515</strain>
    </source>
</reference>
<protein>
    <recommendedName>
        <fullName evidence="1">N-acetyltransferase domain-containing protein</fullName>
    </recommendedName>
</protein>
<feature type="domain" description="N-acetyltransferase" evidence="1">
    <location>
        <begin position="3"/>
        <end position="187"/>
    </location>
</feature>
<dbReference type="GO" id="GO:0016747">
    <property type="term" value="F:acyltransferase activity, transferring groups other than amino-acyl groups"/>
    <property type="evidence" value="ECO:0007669"/>
    <property type="project" value="InterPro"/>
</dbReference>
<evidence type="ECO:0000259" key="1">
    <source>
        <dbReference type="PROSITE" id="PS51186"/>
    </source>
</evidence>
<dbReference type="InterPro" id="IPR000182">
    <property type="entry name" value="GNAT_dom"/>
</dbReference>
<dbReference type="InterPro" id="IPR016181">
    <property type="entry name" value="Acyl_CoA_acyltransferase"/>
</dbReference>
<gene>
    <name evidence="2" type="ORF">AUR04nite_12430</name>
</gene>
<dbReference type="PROSITE" id="PS51186">
    <property type="entry name" value="GNAT"/>
    <property type="match status" value="1"/>
</dbReference>
<dbReference type="PANTHER" id="PTHR42791:SF1">
    <property type="entry name" value="N-ACETYLTRANSFERASE DOMAIN-CONTAINING PROTEIN"/>
    <property type="match status" value="1"/>
</dbReference>
<organism evidence="2 3">
    <name type="scientific">Glutamicibacter uratoxydans</name>
    <name type="common">Arthrobacter uratoxydans</name>
    <dbReference type="NCBI Taxonomy" id="43667"/>
    <lineage>
        <taxon>Bacteria</taxon>
        <taxon>Bacillati</taxon>
        <taxon>Actinomycetota</taxon>
        <taxon>Actinomycetes</taxon>
        <taxon>Micrococcales</taxon>
        <taxon>Micrococcaceae</taxon>
        <taxon>Glutamicibacter</taxon>
    </lineage>
</organism>
<keyword evidence="3" id="KW-1185">Reference proteome</keyword>
<dbReference type="Proteomes" id="UP000316612">
    <property type="component" value="Unassembled WGS sequence"/>
</dbReference>
<dbReference type="InterPro" id="IPR052523">
    <property type="entry name" value="Trichothecene_AcTrans"/>
</dbReference>
<accession>A0A4Y4DT93</accession>
<dbReference type="EMBL" id="BJNY01000006">
    <property type="protein sequence ID" value="GED05711.1"/>
    <property type="molecule type" value="Genomic_DNA"/>
</dbReference>
<dbReference type="SUPFAM" id="SSF55729">
    <property type="entry name" value="Acyl-CoA N-acyltransferases (Nat)"/>
    <property type="match status" value="1"/>
</dbReference>
<name>A0A4Y4DT93_GLUUR</name>
<comment type="caution">
    <text evidence="2">The sequence shown here is derived from an EMBL/GenBank/DDBJ whole genome shotgun (WGS) entry which is preliminary data.</text>
</comment>
<dbReference type="AlphaFoldDB" id="A0A4Y4DT93"/>
<proteinExistence type="predicted"/>
<evidence type="ECO:0000313" key="3">
    <source>
        <dbReference type="Proteomes" id="UP000316612"/>
    </source>
</evidence>